<dbReference type="Proteomes" id="UP001176961">
    <property type="component" value="Unassembled WGS sequence"/>
</dbReference>
<evidence type="ECO:0000313" key="3">
    <source>
        <dbReference type="Proteomes" id="UP001176961"/>
    </source>
</evidence>
<dbReference type="Pfam" id="PF14637">
    <property type="entry name" value="FNIP_M"/>
    <property type="match status" value="1"/>
</dbReference>
<evidence type="ECO:0000259" key="1">
    <source>
        <dbReference type="Pfam" id="PF14637"/>
    </source>
</evidence>
<comment type="caution">
    <text evidence="2">The sequence shown here is derived from an EMBL/GenBank/DDBJ whole genome shotgun (WGS) entry which is preliminary data.</text>
</comment>
<gene>
    <name evidence="2" type="ORF">CYNAS_LOCUS9697</name>
</gene>
<dbReference type="EMBL" id="CATQJL010000223">
    <property type="protein sequence ID" value="CAJ0597714.1"/>
    <property type="molecule type" value="Genomic_DNA"/>
</dbReference>
<protein>
    <recommendedName>
        <fullName evidence="1">Folliculin-interacting protein middle domain-containing protein</fullName>
    </recommendedName>
</protein>
<proteinExistence type="predicted"/>
<dbReference type="AlphaFoldDB" id="A0AA36GSZ8"/>
<reference evidence="2" key="1">
    <citation type="submission" date="2023-07" db="EMBL/GenBank/DDBJ databases">
        <authorList>
            <consortium name="CYATHOMIX"/>
        </authorList>
    </citation>
    <scope>NUCLEOTIDE SEQUENCE</scope>
    <source>
        <strain evidence="2">N/A</strain>
    </source>
</reference>
<name>A0AA36GSZ8_CYLNA</name>
<feature type="domain" description="Folliculin-interacting protein middle" evidence="1">
    <location>
        <begin position="355"/>
        <end position="414"/>
    </location>
</feature>
<dbReference type="InterPro" id="IPR028085">
    <property type="entry name" value="FNIP_mid_dom"/>
</dbReference>
<evidence type="ECO:0000313" key="2">
    <source>
        <dbReference type="EMBL" id="CAJ0597714.1"/>
    </source>
</evidence>
<sequence>MMEEPPGTLPSMALMIQGAIVRTLQGFSGGPQDQTLHLLESSESFRDRSNQSENGKRKLPQDAAVVAFESTLPHPVEFGEKIEWKLDRWHLARYLDKNLRAAAKKKDYAVIKSWIKPIKKHLYFAIEQGALANDSRPAATYSIYAHMSTMHLNALTQAELSGERVLERVDEVRRKCNGGETTQLKHKSAVEQFGESKSLRPSSFAVRRYGSEFLKRRRDIATTSQMLFGSHHSVSFEIVASDDQRLLVSRLSMIPRLSSKDMRVAADSLESSDLESHYIAVRSMDSINGLHQKHGCILSTSPPEAFKRIRNASLQLDDETNEEARLFSPFTAFRLSRDRRLQMSHKTNLCEQCSVLSNVISTVLMHHMSWVVSVAPPLHAPTHIQERNPLVGSNHNDEAHCMPYNAQIAQYLEINTSA</sequence>
<accession>A0AA36GSZ8</accession>
<organism evidence="2 3">
    <name type="scientific">Cylicocyclus nassatus</name>
    <name type="common">Nematode worm</name>
    <dbReference type="NCBI Taxonomy" id="53992"/>
    <lineage>
        <taxon>Eukaryota</taxon>
        <taxon>Metazoa</taxon>
        <taxon>Ecdysozoa</taxon>
        <taxon>Nematoda</taxon>
        <taxon>Chromadorea</taxon>
        <taxon>Rhabditida</taxon>
        <taxon>Rhabditina</taxon>
        <taxon>Rhabditomorpha</taxon>
        <taxon>Strongyloidea</taxon>
        <taxon>Strongylidae</taxon>
        <taxon>Cylicocyclus</taxon>
    </lineage>
</organism>
<keyword evidence="3" id="KW-1185">Reference proteome</keyword>